<organism evidence="7 8">
    <name type="scientific">Oedothorax gibbosus</name>
    <dbReference type="NCBI Taxonomy" id="931172"/>
    <lineage>
        <taxon>Eukaryota</taxon>
        <taxon>Metazoa</taxon>
        <taxon>Ecdysozoa</taxon>
        <taxon>Arthropoda</taxon>
        <taxon>Chelicerata</taxon>
        <taxon>Arachnida</taxon>
        <taxon>Araneae</taxon>
        <taxon>Araneomorphae</taxon>
        <taxon>Entelegynae</taxon>
        <taxon>Araneoidea</taxon>
        <taxon>Linyphiidae</taxon>
        <taxon>Erigoninae</taxon>
        <taxon>Oedothorax</taxon>
    </lineage>
</organism>
<dbReference type="InterPro" id="IPR052114">
    <property type="entry name" value="ER_autophagy_membrane_reg"/>
</dbReference>
<keyword evidence="8" id="KW-1185">Reference proteome</keyword>
<feature type="domain" description="RETREG1-3/ARL6IP-like N-terminal reticulon-homology" evidence="6">
    <location>
        <begin position="31"/>
        <end position="187"/>
    </location>
</feature>
<keyword evidence="4 5" id="KW-0472">Membrane</keyword>
<proteinExistence type="predicted"/>
<reference evidence="7 8" key="1">
    <citation type="journal article" date="2022" name="Nat. Ecol. Evol.">
        <title>A masculinizing supergene underlies an exaggerated male reproductive morph in a spider.</title>
        <authorList>
            <person name="Hendrickx F."/>
            <person name="De Corte Z."/>
            <person name="Sonet G."/>
            <person name="Van Belleghem S.M."/>
            <person name="Kostlbacher S."/>
            <person name="Vangestel C."/>
        </authorList>
    </citation>
    <scope>NUCLEOTIDE SEQUENCE [LARGE SCALE GENOMIC DNA]</scope>
    <source>
        <strain evidence="7">W744_W776</strain>
    </source>
</reference>
<evidence type="ECO:0000259" key="6">
    <source>
        <dbReference type="Pfam" id="PF24456"/>
    </source>
</evidence>
<gene>
    <name evidence="7" type="ORF">JTE90_015221</name>
</gene>
<evidence type="ECO:0000313" key="7">
    <source>
        <dbReference type="EMBL" id="KAG8192588.1"/>
    </source>
</evidence>
<keyword evidence="3 5" id="KW-1133">Transmembrane helix</keyword>
<dbReference type="Proteomes" id="UP000827092">
    <property type="component" value="Unassembled WGS sequence"/>
</dbReference>
<dbReference type="Pfam" id="PF24456">
    <property type="entry name" value="RHD_RETREG1-3"/>
    <property type="match status" value="1"/>
</dbReference>
<evidence type="ECO:0000256" key="1">
    <source>
        <dbReference type="ARBA" id="ARBA00004141"/>
    </source>
</evidence>
<dbReference type="PANTHER" id="PTHR20952">
    <property type="entry name" value="ADP-RIBOSYLATION-LIKE FACTOR 6-INTERACTING PROTEIN"/>
    <property type="match status" value="1"/>
</dbReference>
<dbReference type="GO" id="GO:0005783">
    <property type="term" value="C:endoplasmic reticulum"/>
    <property type="evidence" value="ECO:0007669"/>
    <property type="project" value="UniProtKB-ARBA"/>
</dbReference>
<name>A0AAV6VA31_9ARAC</name>
<feature type="transmembrane region" description="Helical" evidence="5">
    <location>
        <begin position="163"/>
        <end position="179"/>
    </location>
</feature>
<keyword evidence="2 5" id="KW-0812">Transmembrane</keyword>
<feature type="transmembrane region" description="Helical" evidence="5">
    <location>
        <begin position="48"/>
        <end position="66"/>
    </location>
</feature>
<evidence type="ECO:0000256" key="3">
    <source>
        <dbReference type="ARBA" id="ARBA00022989"/>
    </source>
</evidence>
<evidence type="ECO:0000256" key="5">
    <source>
        <dbReference type="SAM" id="Phobius"/>
    </source>
</evidence>
<evidence type="ECO:0000313" key="8">
    <source>
        <dbReference type="Proteomes" id="UP000827092"/>
    </source>
</evidence>
<dbReference type="AlphaFoldDB" id="A0AAV6VA31"/>
<dbReference type="InterPro" id="IPR057282">
    <property type="entry name" value="RETREG1-3-like_RHD"/>
</dbReference>
<dbReference type="PANTHER" id="PTHR20952:SF0">
    <property type="entry name" value="ADP-RIBOSYLATION FACTOR-LIKE PROTEIN 6-INTERACTING PROTEIN 1"/>
    <property type="match status" value="1"/>
</dbReference>
<sequence>MGEDSENKSEGVSHKSEQELVKLCKRRLENWREVLIHLDALMTWDKPFYPGIIAGVVTFVFLMLWYCDPTVLTALSVFGIIACILDYAVPILSASVFDSNKWTGTQERKYEDICHGFIDTYIKIKYMWDSIRQIKESKPYLYFVGVLGALIFTAWIGNLINNLFLTYLIVLFMSLLPGIKNHNIIQENISVVLSMIKGITGQGKKKK</sequence>
<dbReference type="CDD" id="cd22559">
    <property type="entry name" value="Arl6IP1"/>
    <property type="match status" value="1"/>
</dbReference>
<dbReference type="GO" id="GO:0016020">
    <property type="term" value="C:membrane"/>
    <property type="evidence" value="ECO:0007669"/>
    <property type="project" value="UniProtKB-SubCell"/>
</dbReference>
<evidence type="ECO:0000256" key="4">
    <source>
        <dbReference type="ARBA" id="ARBA00023136"/>
    </source>
</evidence>
<protein>
    <recommendedName>
        <fullName evidence="6">RETREG1-3/ARL6IP-like N-terminal reticulon-homology domain-containing protein</fullName>
    </recommendedName>
</protein>
<comment type="subcellular location">
    <subcellularLocation>
        <location evidence="1">Membrane</location>
        <topology evidence="1">Multi-pass membrane protein</topology>
    </subcellularLocation>
</comment>
<comment type="caution">
    <text evidence="7">The sequence shown here is derived from an EMBL/GenBank/DDBJ whole genome shotgun (WGS) entry which is preliminary data.</text>
</comment>
<feature type="transmembrane region" description="Helical" evidence="5">
    <location>
        <begin position="140"/>
        <end position="157"/>
    </location>
</feature>
<feature type="transmembrane region" description="Helical" evidence="5">
    <location>
        <begin position="72"/>
        <end position="92"/>
    </location>
</feature>
<accession>A0AAV6VA31</accession>
<dbReference type="EMBL" id="JAFNEN010000138">
    <property type="protein sequence ID" value="KAG8192588.1"/>
    <property type="molecule type" value="Genomic_DNA"/>
</dbReference>
<evidence type="ECO:0000256" key="2">
    <source>
        <dbReference type="ARBA" id="ARBA00022692"/>
    </source>
</evidence>